<comment type="caution">
    <text evidence="2">The sequence shown here is derived from an EMBL/GenBank/DDBJ whole genome shotgun (WGS) entry which is preliminary data.</text>
</comment>
<keyword evidence="3" id="KW-1185">Reference proteome</keyword>
<protein>
    <submittedName>
        <fullName evidence="2">Uncharacterized protein</fullName>
    </submittedName>
</protein>
<evidence type="ECO:0000256" key="1">
    <source>
        <dbReference type="SAM" id="Phobius"/>
    </source>
</evidence>
<gene>
    <name evidence="2" type="ORF">EJC49_13255</name>
</gene>
<keyword evidence="1" id="KW-0812">Transmembrane</keyword>
<name>A0A3S0G813_9HYPH</name>
<proteinExistence type="predicted"/>
<keyword evidence="1" id="KW-0472">Membrane</keyword>
<sequence>MRFFFLVVLLAGLALGIGYPLAVSNVSGYEIGTFTLLDGDGERSAEVAIAPSEAPVRIRIAMQVAERFVPTRDVPVLRMTVRTGDQMILEQAVTFDGVDPEAGPAGSFLYKDDVATIDPVDGGDNYVFSVTRTVGGGNLSPSRVELVLNAGAFDLHPRAVPIGYILIMTGFVGFIAMVRRRRRLDRANPPPPRWGRGDREKE</sequence>
<reference evidence="2 3" key="1">
    <citation type="submission" date="2018-12" db="EMBL/GenBank/DDBJ databases">
        <title>Mesorhizobium carbonis sp. nov., isolated from coal mine water.</title>
        <authorList>
            <person name="Xin W."/>
            <person name="Xu Z."/>
            <person name="Xiang F."/>
            <person name="Zhang J."/>
            <person name="Xi L."/>
            <person name="Liu J."/>
        </authorList>
    </citation>
    <scope>NUCLEOTIDE SEQUENCE [LARGE SCALE GENOMIC DNA]</scope>
    <source>
        <strain evidence="2 3">B2.3</strain>
    </source>
</reference>
<dbReference type="RefSeq" id="WP_126700414.1">
    <property type="nucleotide sequence ID" value="NZ_RWKW01000046.1"/>
</dbReference>
<dbReference type="EMBL" id="RWKW01000046">
    <property type="protein sequence ID" value="RST85896.1"/>
    <property type="molecule type" value="Genomic_DNA"/>
</dbReference>
<dbReference type="AlphaFoldDB" id="A0A3S0G813"/>
<feature type="transmembrane region" description="Helical" evidence="1">
    <location>
        <begin position="159"/>
        <end position="178"/>
    </location>
</feature>
<dbReference type="OrthoDB" id="8099241at2"/>
<organism evidence="2 3">
    <name type="scientific">Aquibium carbonis</name>
    <dbReference type="NCBI Taxonomy" id="2495581"/>
    <lineage>
        <taxon>Bacteria</taxon>
        <taxon>Pseudomonadati</taxon>
        <taxon>Pseudomonadota</taxon>
        <taxon>Alphaproteobacteria</taxon>
        <taxon>Hyphomicrobiales</taxon>
        <taxon>Phyllobacteriaceae</taxon>
        <taxon>Aquibium</taxon>
    </lineage>
</organism>
<accession>A0A3S0G813</accession>
<dbReference type="Proteomes" id="UP000278398">
    <property type="component" value="Unassembled WGS sequence"/>
</dbReference>
<keyword evidence="1" id="KW-1133">Transmembrane helix</keyword>
<evidence type="ECO:0000313" key="2">
    <source>
        <dbReference type="EMBL" id="RST85896.1"/>
    </source>
</evidence>
<evidence type="ECO:0000313" key="3">
    <source>
        <dbReference type="Proteomes" id="UP000278398"/>
    </source>
</evidence>